<dbReference type="AlphaFoldDB" id="A0A2T1HNR9"/>
<name>A0A2T1HNR9_9HYPH</name>
<keyword evidence="3" id="KW-1185">Reference proteome</keyword>
<evidence type="ECO:0000313" key="2">
    <source>
        <dbReference type="EMBL" id="PSC03287.1"/>
    </source>
</evidence>
<keyword evidence="1" id="KW-0732">Signal</keyword>
<comment type="caution">
    <text evidence="2">The sequence shown here is derived from an EMBL/GenBank/DDBJ whole genome shotgun (WGS) entry which is preliminary data.</text>
</comment>
<feature type="signal peptide" evidence="1">
    <location>
        <begin position="1"/>
        <end position="20"/>
    </location>
</feature>
<sequence>MRAILILAAAAALASGPALAQAQTIEAVGGEKCSPGRGPFTVTFVAPEEAQLEATAKAKNAQGEADPAQDTANLELDGKACAKATCRFKASKGQSYHFKATATTRGPSNVCITVARPT</sequence>
<dbReference type="EMBL" id="PVZS01000028">
    <property type="protein sequence ID" value="PSC03287.1"/>
    <property type="molecule type" value="Genomic_DNA"/>
</dbReference>
<evidence type="ECO:0000256" key="1">
    <source>
        <dbReference type="SAM" id="SignalP"/>
    </source>
</evidence>
<evidence type="ECO:0000313" key="3">
    <source>
        <dbReference type="Proteomes" id="UP000239772"/>
    </source>
</evidence>
<reference evidence="3" key="1">
    <citation type="submission" date="2018-03" db="EMBL/GenBank/DDBJ databases">
        <authorList>
            <person name="Sun L."/>
            <person name="Liu H."/>
            <person name="Chen W."/>
            <person name="Huang K."/>
            <person name="Liu W."/>
            <person name="Gao X."/>
        </authorList>
    </citation>
    <scope>NUCLEOTIDE SEQUENCE [LARGE SCALE GENOMIC DNA]</scope>
    <source>
        <strain evidence="3">SH9</strain>
    </source>
</reference>
<protein>
    <submittedName>
        <fullName evidence="2">Uncharacterized protein</fullName>
    </submittedName>
</protein>
<proteinExistence type="predicted"/>
<feature type="chain" id="PRO_5015550024" evidence="1">
    <location>
        <begin position="21"/>
        <end position="118"/>
    </location>
</feature>
<accession>A0A2T1HNR9</accession>
<dbReference type="Proteomes" id="UP000239772">
    <property type="component" value="Unassembled WGS sequence"/>
</dbReference>
<gene>
    <name evidence="2" type="ORF">SLNSH_19725</name>
</gene>
<organism evidence="2 3">
    <name type="scientific">Alsobacter soli</name>
    <dbReference type="NCBI Taxonomy" id="2109933"/>
    <lineage>
        <taxon>Bacteria</taxon>
        <taxon>Pseudomonadati</taxon>
        <taxon>Pseudomonadota</taxon>
        <taxon>Alphaproteobacteria</taxon>
        <taxon>Hyphomicrobiales</taxon>
        <taxon>Alsobacteraceae</taxon>
        <taxon>Alsobacter</taxon>
    </lineage>
</organism>
<dbReference type="RefSeq" id="WP_106339128.1">
    <property type="nucleotide sequence ID" value="NZ_PVZS01000028.1"/>
</dbReference>